<evidence type="ECO:0000256" key="2">
    <source>
        <dbReference type="ARBA" id="ARBA00022448"/>
    </source>
</evidence>
<dbReference type="Proteomes" id="UP001142078">
    <property type="component" value="Unassembled WGS sequence"/>
</dbReference>
<dbReference type="InterPro" id="IPR048574">
    <property type="entry name" value="RUBY_RBDX"/>
</dbReference>
<dbReference type="PROSITE" id="PS50903">
    <property type="entry name" value="RUBREDOXIN_LIKE"/>
    <property type="match status" value="1"/>
</dbReference>
<accession>A0A9X2MH11</accession>
<dbReference type="SUPFAM" id="SSF57802">
    <property type="entry name" value="Rubredoxin-like"/>
    <property type="match status" value="1"/>
</dbReference>
<dbReference type="PANTHER" id="PTHR33746">
    <property type="entry name" value="RUBRERYTHRIN"/>
    <property type="match status" value="1"/>
</dbReference>
<dbReference type="InterPro" id="IPR024934">
    <property type="entry name" value="Rubredoxin-like_dom"/>
</dbReference>
<dbReference type="CDD" id="cd01041">
    <property type="entry name" value="Rubrerythrin"/>
    <property type="match status" value="1"/>
</dbReference>
<dbReference type="InterPro" id="IPR003251">
    <property type="entry name" value="Rr_diiron-bd_dom"/>
</dbReference>
<keyword evidence="2" id="KW-0813">Transport</keyword>
<feature type="domain" description="Rubredoxin-like" evidence="4">
    <location>
        <begin position="151"/>
        <end position="184"/>
    </location>
</feature>
<name>A0A9X2MH11_9FIRM</name>
<dbReference type="PANTHER" id="PTHR33746:SF4">
    <property type="entry name" value="RUBRERYTHRIN"/>
    <property type="match status" value="1"/>
</dbReference>
<keyword evidence="7" id="KW-1185">Reference proteome</keyword>
<dbReference type="Gene3D" id="1.20.1260.10">
    <property type="match status" value="1"/>
</dbReference>
<evidence type="ECO:0000256" key="1">
    <source>
        <dbReference type="ARBA" id="ARBA00001965"/>
    </source>
</evidence>
<organism evidence="6 7">
    <name type="scientific">Anaerosalibacter massiliensis</name>
    <dbReference type="NCBI Taxonomy" id="1347392"/>
    <lineage>
        <taxon>Bacteria</taxon>
        <taxon>Bacillati</taxon>
        <taxon>Bacillota</taxon>
        <taxon>Tissierellia</taxon>
        <taxon>Tissierellales</taxon>
        <taxon>Sporanaerobacteraceae</taxon>
        <taxon>Anaerosalibacter</taxon>
    </lineage>
</organism>
<evidence type="ECO:0000256" key="3">
    <source>
        <dbReference type="ARBA" id="ARBA00022982"/>
    </source>
</evidence>
<dbReference type="InterPro" id="IPR009078">
    <property type="entry name" value="Ferritin-like_SF"/>
</dbReference>
<dbReference type="SUPFAM" id="SSF47240">
    <property type="entry name" value="Ferritin-like"/>
    <property type="match status" value="1"/>
</dbReference>
<reference evidence="6" key="1">
    <citation type="submission" date="2022-07" db="EMBL/GenBank/DDBJ databases">
        <title>Enhanced cultured diversity of the mouse gut microbiota enables custom-made synthetic communities.</title>
        <authorList>
            <person name="Afrizal A."/>
        </authorList>
    </citation>
    <scope>NUCLEOTIDE SEQUENCE</scope>
    <source>
        <strain evidence="6">DSM 29482</strain>
    </source>
</reference>
<sequence>MIFVNPMTAENLRSAFGGESQAHMRYLIWGDKAKRDGFPNVANLFKAISYAEQVHATGHFNALKNEDGDFSVTSMAGFGLGTTSENLQGAINGELFEIKQMYPSYIAVAEMQEEKSALRPMNFALAAEKIHAKLFQEAKDSVDKNKDIDIEKVYICPVCGYTAADEAEDICPICGVSKDKFKVFD</sequence>
<dbReference type="Pfam" id="PF21349">
    <property type="entry name" value="RUBY_RBDX"/>
    <property type="match status" value="1"/>
</dbReference>
<dbReference type="Pfam" id="PF02915">
    <property type="entry name" value="Rubrerythrin"/>
    <property type="match status" value="1"/>
</dbReference>
<dbReference type="GO" id="GO:0016491">
    <property type="term" value="F:oxidoreductase activity"/>
    <property type="evidence" value="ECO:0007669"/>
    <property type="project" value="InterPro"/>
</dbReference>
<feature type="domain" description="Ferritin-like diiron" evidence="5">
    <location>
        <begin position="2"/>
        <end position="146"/>
    </location>
</feature>
<proteinExistence type="predicted"/>
<evidence type="ECO:0000259" key="4">
    <source>
        <dbReference type="PROSITE" id="PS50903"/>
    </source>
</evidence>
<protein>
    <submittedName>
        <fullName evidence="6">Rubrerythrin family protein</fullName>
    </submittedName>
</protein>
<dbReference type="InterPro" id="IPR012347">
    <property type="entry name" value="Ferritin-like"/>
</dbReference>
<dbReference type="GO" id="GO:0005506">
    <property type="term" value="F:iron ion binding"/>
    <property type="evidence" value="ECO:0007669"/>
    <property type="project" value="InterPro"/>
</dbReference>
<evidence type="ECO:0000259" key="5">
    <source>
        <dbReference type="PROSITE" id="PS50905"/>
    </source>
</evidence>
<dbReference type="Gene3D" id="2.20.28.10">
    <property type="match status" value="1"/>
</dbReference>
<dbReference type="EMBL" id="JANJZL010000002">
    <property type="protein sequence ID" value="MCR2043343.1"/>
    <property type="molecule type" value="Genomic_DNA"/>
</dbReference>
<gene>
    <name evidence="6" type="ORF">NSA23_04340</name>
</gene>
<comment type="caution">
    <text evidence="6">The sequence shown here is derived from an EMBL/GenBank/DDBJ whole genome shotgun (WGS) entry which is preliminary data.</text>
</comment>
<dbReference type="InterPro" id="IPR052753">
    <property type="entry name" value="Rbr2/Nigerythrin"/>
</dbReference>
<dbReference type="PROSITE" id="PS50905">
    <property type="entry name" value="FERRITIN_LIKE"/>
    <property type="match status" value="1"/>
</dbReference>
<dbReference type="InterPro" id="IPR009040">
    <property type="entry name" value="Ferritin-like_diiron"/>
</dbReference>
<keyword evidence="3" id="KW-0249">Electron transport</keyword>
<dbReference type="CDD" id="cd00729">
    <property type="entry name" value="rubredoxin_SM"/>
    <property type="match status" value="1"/>
</dbReference>
<comment type="cofactor">
    <cofactor evidence="1">
        <name>Fe(3+)</name>
        <dbReference type="ChEBI" id="CHEBI:29034"/>
    </cofactor>
</comment>
<evidence type="ECO:0000313" key="7">
    <source>
        <dbReference type="Proteomes" id="UP001142078"/>
    </source>
</evidence>
<dbReference type="AlphaFoldDB" id="A0A9X2MH11"/>
<evidence type="ECO:0000313" key="6">
    <source>
        <dbReference type="EMBL" id="MCR2043343.1"/>
    </source>
</evidence>